<comment type="caution">
    <text evidence="1">The sequence shown here is derived from an EMBL/GenBank/DDBJ whole genome shotgun (WGS) entry which is preliminary data.</text>
</comment>
<dbReference type="AlphaFoldDB" id="A0A2P2D3U4"/>
<evidence type="ECO:0000313" key="1">
    <source>
        <dbReference type="EMBL" id="GBF39323.1"/>
    </source>
</evidence>
<protein>
    <submittedName>
        <fullName evidence="1">Uncharacterized protein</fullName>
    </submittedName>
</protein>
<proteinExistence type="predicted"/>
<evidence type="ECO:0000313" key="2">
    <source>
        <dbReference type="Proteomes" id="UP000245076"/>
    </source>
</evidence>
<name>A0A2P2D3U4_9LEPT</name>
<dbReference type="EMBL" id="BFAY01000011">
    <property type="protein sequence ID" value="GBF39323.1"/>
    <property type="molecule type" value="Genomic_DNA"/>
</dbReference>
<gene>
    <name evidence="1" type="ORF">LPTSP1_23240</name>
</gene>
<accession>A0A2P2D3U4</accession>
<organism evidence="1 2">
    <name type="scientific">Leptospira johnsonii</name>
    <dbReference type="NCBI Taxonomy" id="1917820"/>
    <lineage>
        <taxon>Bacteria</taxon>
        <taxon>Pseudomonadati</taxon>
        <taxon>Spirochaetota</taxon>
        <taxon>Spirochaetia</taxon>
        <taxon>Leptospirales</taxon>
        <taxon>Leptospiraceae</taxon>
        <taxon>Leptospira</taxon>
    </lineage>
</organism>
<sequence length="131" mass="15315">MVITSILLISELKGHQEEVERKEEFENSRNLFIVYSNFYSQPDPGLVSLLANYQHSKQDDLDGVRSRNDLRLALLGAKYVLQLAYTYWRGIKWEEENSAGFDLNIRTYSQSDARDQVKDTFGLDLKYGFYF</sequence>
<keyword evidence="2" id="KW-1185">Reference proteome</keyword>
<reference evidence="1 2" key="1">
    <citation type="submission" date="2018-02" db="EMBL/GenBank/DDBJ databases">
        <title>Novel Leptospira species isolated from soil and water in Japan.</title>
        <authorList>
            <person name="Nakao R."/>
            <person name="Masuzawa T."/>
        </authorList>
    </citation>
    <scope>NUCLEOTIDE SEQUENCE [LARGE SCALE GENOMIC DNA]</scope>
    <source>
        <strain evidence="1 2">E8</strain>
    </source>
</reference>
<dbReference type="Proteomes" id="UP000245076">
    <property type="component" value="Unassembled WGS sequence"/>
</dbReference>